<dbReference type="Gene3D" id="3.40.190.10">
    <property type="entry name" value="Periplasmic binding protein-like II"/>
    <property type="match status" value="2"/>
</dbReference>
<dbReference type="EMBL" id="CP013067">
    <property type="protein sequence ID" value="ALP43195.1"/>
    <property type="molecule type" value="Genomic_DNA"/>
</dbReference>
<evidence type="ECO:0000259" key="2">
    <source>
        <dbReference type="SMART" id="SM00062"/>
    </source>
</evidence>
<dbReference type="SUPFAM" id="SSF53850">
    <property type="entry name" value="Periplasmic binding protein-like II"/>
    <property type="match status" value="1"/>
</dbReference>
<name>A0A0S2SN86_9GAMM</name>
<dbReference type="AlphaFoldDB" id="A0A0S2SN86"/>
<dbReference type="KEGG" id="asr:WL1483_3776"/>
<reference evidence="4" key="1">
    <citation type="submission" date="2015-10" db="EMBL/GenBank/DDBJ databases">
        <title>Complete Genome Sequence of Aeromonas schubertii strain WL1483.</title>
        <authorList>
            <person name="Liu L."/>
        </authorList>
    </citation>
    <scope>NUCLEOTIDE SEQUENCE [LARGE SCALE GENOMIC DNA]</scope>
    <source>
        <strain evidence="4">WL1483</strain>
    </source>
</reference>
<evidence type="ECO:0000313" key="3">
    <source>
        <dbReference type="EMBL" id="ALP43195.1"/>
    </source>
</evidence>
<dbReference type="InterPro" id="IPR001638">
    <property type="entry name" value="Solute-binding_3/MltF_N"/>
</dbReference>
<reference evidence="3 4" key="2">
    <citation type="journal article" date="2016" name="Genome Announc.">
        <title>Complete Genome Sequence of the Highly Virulent Aeromonas schubertii Strain WL1483, Isolated from Diseased Snakehead Fish (Channa argus) in China.</title>
        <authorList>
            <person name="Liu L."/>
            <person name="Li N."/>
            <person name="Zhang D."/>
            <person name="Fu X."/>
            <person name="Shi C."/>
            <person name="Lin Q."/>
            <person name="Hao G."/>
        </authorList>
    </citation>
    <scope>NUCLEOTIDE SEQUENCE [LARGE SCALE GENOMIC DNA]</scope>
    <source>
        <strain evidence="3 4">WL1483</strain>
    </source>
</reference>
<gene>
    <name evidence="3" type="ORF">WL1483_3776</name>
</gene>
<dbReference type="Proteomes" id="UP000058114">
    <property type="component" value="Chromosome"/>
</dbReference>
<dbReference type="SMART" id="SM00062">
    <property type="entry name" value="PBPb"/>
    <property type="match status" value="1"/>
</dbReference>
<evidence type="ECO:0000256" key="1">
    <source>
        <dbReference type="SAM" id="SignalP"/>
    </source>
</evidence>
<feature type="signal peptide" evidence="1">
    <location>
        <begin position="1"/>
        <end position="23"/>
    </location>
</feature>
<sequence length="241" mass="26292">MKRIALWLQGLLALLFLAAPLEAAPVKVMTEDYPPFNMAGEGGKVVGLSTEVVEELFKRAGVEYTLTLMPWKRAYEDTLSTPGTALFSTTRTPEREALFKWVGPLVTNNWVFFAKGDATMTINSLEEAKAYSVGGYNGDAAAEYLAAQGFGKLQLAANDAANAKKLEAGRIDLWATGEYLAPYLAKKEGAAAPKVVFKFKETQMSLAFNKETPDDLIQKLNDTLKGMVDDGTMAKISAKYQ</sequence>
<feature type="chain" id="PRO_5006604511" evidence="1">
    <location>
        <begin position="24"/>
        <end position="241"/>
    </location>
</feature>
<dbReference type="PANTHER" id="PTHR38834:SF3">
    <property type="entry name" value="SOLUTE-BINDING PROTEIN FAMILY 3_N-TERMINAL DOMAIN-CONTAINING PROTEIN"/>
    <property type="match status" value="1"/>
</dbReference>
<accession>A0A0S2SN86</accession>
<organism evidence="3 4">
    <name type="scientific">Aeromonas schubertii</name>
    <dbReference type="NCBI Taxonomy" id="652"/>
    <lineage>
        <taxon>Bacteria</taxon>
        <taxon>Pseudomonadati</taxon>
        <taxon>Pseudomonadota</taxon>
        <taxon>Gammaproteobacteria</taxon>
        <taxon>Aeromonadales</taxon>
        <taxon>Aeromonadaceae</taxon>
        <taxon>Aeromonas</taxon>
    </lineage>
</organism>
<feature type="domain" description="Solute-binding protein family 3/N-terminal" evidence="2">
    <location>
        <begin position="25"/>
        <end position="241"/>
    </location>
</feature>
<protein>
    <submittedName>
        <fullName evidence="3">Amino acid ABC transporter substrate-binding protein</fullName>
    </submittedName>
</protein>
<dbReference type="Pfam" id="PF00497">
    <property type="entry name" value="SBP_bac_3"/>
    <property type="match status" value="1"/>
</dbReference>
<keyword evidence="1" id="KW-0732">Signal</keyword>
<evidence type="ECO:0000313" key="4">
    <source>
        <dbReference type="Proteomes" id="UP000058114"/>
    </source>
</evidence>
<dbReference type="RefSeq" id="WP_060586120.1">
    <property type="nucleotide sequence ID" value="NZ_CP013067.1"/>
</dbReference>
<dbReference type="PANTHER" id="PTHR38834">
    <property type="entry name" value="PERIPLASMIC SUBSTRATE BINDING PROTEIN FAMILY 3"/>
    <property type="match status" value="1"/>
</dbReference>
<dbReference type="PATRIC" id="fig|652.5.peg.2215"/>
<proteinExistence type="predicted"/>